<evidence type="ECO:0000313" key="2">
    <source>
        <dbReference type="EMBL" id="MXO69504.1"/>
    </source>
</evidence>
<protein>
    <submittedName>
        <fullName evidence="2">PDZ domain-containing protein</fullName>
    </submittedName>
</protein>
<dbReference type="InterPro" id="IPR036034">
    <property type="entry name" value="PDZ_sf"/>
</dbReference>
<comment type="caution">
    <text evidence="2">The sequence shown here is derived from an EMBL/GenBank/DDBJ whole genome shotgun (WGS) entry which is preliminary data.</text>
</comment>
<proteinExistence type="predicted"/>
<dbReference type="Pfam" id="PF13180">
    <property type="entry name" value="PDZ_2"/>
    <property type="match status" value="1"/>
</dbReference>
<dbReference type="SUPFAM" id="SSF50156">
    <property type="entry name" value="PDZ domain-like"/>
    <property type="match status" value="1"/>
</dbReference>
<dbReference type="InterPro" id="IPR001478">
    <property type="entry name" value="PDZ"/>
</dbReference>
<gene>
    <name evidence="2" type="ORF">GRI72_11805</name>
</gene>
<dbReference type="RefSeq" id="WP_160734115.1">
    <property type="nucleotide sequence ID" value="NZ_WTYO01000005.1"/>
</dbReference>
<name>A0ABW9UXE9_9SPHN</name>
<evidence type="ECO:0000313" key="3">
    <source>
        <dbReference type="Proteomes" id="UP000444401"/>
    </source>
</evidence>
<sequence length="535" mass="59522">MVSEFFVPDGSGELEEYRAAGFAQPAATGVSPRLWLLPVMSVDPESLTFYDERGIPFTPSQYSDRTAASISVPIRYDASMPDARERAGIAAALKGESLNRWATHWLAGPDRPFVHPPLAGNPAVGNLVFQAYQQYKPFYDKLGQYAKAYEGYQPHAATLNEVRVQLLVDGEVIAMRDYSGSLVNFGNSMPSLTVTAPTLYQQNKIAAGDFEVNVGYRFLDAKTSVVEGRYDVRQVLRQFVEETRRAKTKRTSSGWQVLGFGSRRSRLKTSLEENFTSNANVEQMEGTRVVTYDATDDMLDSFEAAFFPALSKQQLFDRHMKAAEQAQASGKDDLAKLHRDYATAIANDDEMAEVDIDKAAAALSAQDYAGFIAHGMRFSNSSHQRTDNFRRVVNTTAEIEQHKEWLDYRTQTVQRETTVPVAIEAGREWKAAMGLCEAGNMTVPIFRPYMPPQPRQVTVLSCIEPQGPLHKAGFQPGMWVVDFDGQTVSSISDIENLLAAREPGDHINVRYIDVPASTPMQTAVSSRWVTLGRRP</sequence>
<feature type="domain" description="PDZ" evidence="1">
    <location>
        <begin position="455"/>
        <end position="511"/>
    </location>
</feature>
<evidence type="ECO:0000259" key="1">
    <source>
        <dbReference type="Pfam" id="PF13180"/>
    </source>
</evidence>
<accession>A0ABW9UXE9</accession>
<keyword evidence="3" id="KW-1185">Reference proteome</keyword>
<dbReference type="Proteomes" id="UP000444401">
    <property type="component" value="Unassembled WGS sequence"/>
</dbReference>
<organism evidence="2 3">
    <name type="scientific">Pelagerythrobacter marinus</name>
    <dbReference type="NCBI Taxonomy" id="538382"/>
    <lineage>
        <taxon>Bacteria</taxon>
        <taxon>Pseudomonadati</taxon>
        <taxon>Pseudomonadota</taxon>
        <taxon>Alphaproteobacteria</taxon>
        <taxon>Sphingomonadales</taxon>
        <taxon>Erythrobacteraceae</taxon>
        <taxon>Pelagerythrobacter</taxon>
    </lineage>
</organism>
<reference evidence="2 3" key="1">
    <citation type="submission" date="2019-12" db="EMBL/GenBank/DDBJ databases">
        <title>Genomic-based taxomic classification of the family Erythrobacteraceae.</title>
        <authorList>
            <person name="Xu L."/>
        </authorList>
    </citation>
    <scope>NUCLEOTIDE SEQUENCE [LARGE SCALE GENOMIC DNA]</scope>
    <source>
        <strain evidence="2 3">H32</strain>
    </source>
</reference>
<dbReference type="Gene3D" id="2.30.42.10">
    <property type="match status" value="1"/>
</dbReference>
<dbReference type="EMBL" id="WTYO01000005">
    <property type="protein sequence ID" value="MXO69504.1"/>
    <property type="molecule type" value="Genomic_DNA"/>
</dbReference>